<dbReference type="Gene3D" id="3.20.20.190">
    <property type="entry name" value="Phosphatidylinositol (PI) phosphodiesterase"/>
    <property type="match status" value="1"/>
</dbReference>
<feature type="signal peptide" evidence="1">
    <location>
        <begin position="1"/>
        <end position="28"/>
    </location>
</feature>
<reference evidence="3" key="2">
    <citation type="submission" date="2020-09" db="EMBL/GenBank/DDBJ databases">
        <authorList>
            <person name="Sun Q."/>
            <person name="Zhou Y."/>
        </authorList>
    </citation>
    <scope>NUCLEOTIDE SEQUENCE</scope>
    <source>
        <strain evidence="3">CGMCC 1.15454</strain>
    </source>
</reference>
<evidence type="ECO:0000256" key="1">
    <source>
        <dbReference type="SAM" id="SignalP"/>
    </source>
</evidence>
<gene>
    <name evidence="3" type="ORF">GCM10011409_37760</name>
</gene>
<name>A0A9W5X7J3_9BACI</name>
<dbReference type="CDD" id="cd08601">
    <property type="entry name" value="GDPD_SaGlpQ_like"/>
    <property type="match status" value="1"/>
</dbReference>
<dbReference type="InterPro" id="IPR054470">
    <property type="entry name" value="FIMAH_dom"/>
</dbReference>
<dbReference type="EMBL" id="BMJD01000043">
    <property type="protein sequence ID" value="GGB56628.1"/>
    <property type="molecule type" value="Genomic_DNA"/>
</dbReference>
<dbReference type="PROSITE" id="PS51704">
    <property type="entry name" value="GP_PDE"/>
    <property type="match status" value="1"/>
</dbReference>
<dbReference type="Proteomes" id="UP000621492">
    <property type="component" value="Unassembled WGS sequence"/>
</dbReference>
<dbReference type="InterPro" id="IPR030395">
    <property type="entry name" value="GP_PDE_dom"/>
</dbReference>
<keyword evidence="4" id="KW-1185">Reference proteome</keyword>
<reference evidence="3" key="1">
    <citation type="journal article" date="2014" name="Int. J. Syst. Evol. Microbiol.">
        <title>Complete genome sequence of Corynebacterium casei LMG S-19264T (=DSM 44701T), isolated from a smear-ripened cheese.</title>
        <authorList>
            <consortium name="US DOE Joint Genome Institute (JGI-PGF)"/>
            <person name="Walter F."/>
            <person name="Albersmeier A."/>
            <person name="Kalinowski J."/>
            <person name="Ruckert C."/>
        </authorList>
    </citation>
    <scope>NUCLEOTIDE SEQUENCE</scope>
    <source>
        <strain evidence="3">CGMCC 1.15454</strain>
    </source>
</reference>
<dbReference type="PROSITE" id="PS51257">
    <property type="entry name" value="PROKAR_LIPOPROTEIN"/>
    <property type="match status" value="1"/>
</dbReference>
<proteinExistence type="predicted"/>
<dbReference type="GO" id="GO:0006629">
    <property type="term" value="P:lipid metabolic process"/>
    <property type="evidence" value="ECO:0007669"/>
    <property type="project" value="InterPro"/>
</dbReference>
<dbReference type="Pfam" id="PF22888">
    <property type="entry name" value="FIMAH"/>
    <property type="match status" value="1"/>
</dbReference>
<dbReference type="GO" id="GO:0008081">
    <property type="term" value="F:phosphoric diester hydrolase activity"/>
    <property type="evidence" value="ECO:0007669"/>
    <property type="project" value="InterPro"/>
</dbReference>
<evidence type="ECO:0000313" key="4">
    <source>
        <dbReference type="Proteomes" id="UP000621492"/>
    </source>
</evidence>
<dbReference type="SUPFAM" id="SSF51695">
    <property type="entry name" value="PLC-like phosphodiesterases"/>
    <property type="match status" value="1"/>
</dbReference>
<keyword evidence="1" id="KW-0732">Signal</keyword>
<feature type="chain" id="PRO_5040977347" description="GP-PDE domain-containing protein" evidence="1">
    <location>
        <begin position="29"/>
        <end position="381"/>
    </location>
</feature>
<feature type="domain" description="GP-PDE" evidence="2">
    <location>
        <begin position="44"/>
        <end position="290"/>
    </location>
</feature>
<dbReference type="PANTHER" id="PTHR46211">
    <property type="entry name" value="GLYCEROPHOSPHORYL DIESTER PHOSPHODIESTERASE"/>
    <property type="match status" value="1"/>
</dbReference>
<accession>A0A9W5X7J3</accession>
<organism evidence="3 4">
    <name type="scientific">Lentibacillus populi</name>
    <dbReference type="NCBI Taxonomy" id="1827502"/>
    <lineage>
        <taxon>Bacteria</taxon>
        <taxon>Bacillati</taxon>
        <taxon>Bacillota</taxon>
        <taxon>Bacilli</taxon>
        <taxon>Bacillales</taxon>
        <taxon>Bacillaceae</taxon>
        <taxon>Lentibacillus</taxon>
    </lineage>
</organism>
<evidence type="ECO:0000313" key="3">
    <source>
        <dbReference type="EMBL" id="GGB56628.1"/>
    </source>
</evidence>
<comment type="caution">
    <text evidence="3">The sequence shown here is derived from an EMBL/GenBank/DDBJ whole genome shotgun (WGS) entry which is preliminary data.</text>
</comment>
<sequence length="381" mass="42814">MKTWFKTASAFMIVTLVACFYMPNIGSAAEKVIPANLQYPEGKIVNVAHRGASGYAPEHTIPSYELGEELNGDYIEVDLQMTSDGTLIAMHDVSVDRTTDGTGLVENMTVEEIKQLDAGSWFNAAYPEKAKEEYVGLKVPTLEEIFDRFGSGSNYYIETKSPDVYPGMEEELLRLIESYGLSDNVLIQSFSSDSLKLTHSLDPSMPLVQLISQPALGNNAEDELEEIEQYAIGVGPNFNNINEEYVHTVRSHELQIHPYTVNTKEAMKTALEWGVTGLFTNYPDLFSDVITEFHSASYIQSLVDKFYDKGAIENEEAFNALTIHLTSISHFEDEAARDKVVKHANGFKNLLNHYQSEEWITEEAYDSLMLQANLLIEKWQS</sequence>
<dbReference type="InterPro" id="IPR017946">
    <property type="entry name" value="PLC-like_Pdiesterase_TIM-brl"/>
</dbReference>
<dbReference type="Pfam" id="PF03009">
    <property type="entry name" value="GDPD"/>
    <property type="match status" value="1"/>
</dbReference>
<dbReference type="AlphaFoldDB" id="A0A9W5X7J3"/>
<protein>
    <recommendedName>
        <fullName evidence="2">GP-PDE domain-containing protein</fullName>
    </recommendedName>
</protein>
<dbReference type="PANTHER" id="PTHR46211:SF7">
    <property type="entry name" value="GLYCEROPHOSPHODIESTER PHOSPHODIESTERASE"/>
    <property type="match status" value="1"/>
</dbReference>
<evidence type="ECO:0000259" key="2">
    <source>
        <dbReference type="PROSITE" id="PS51704"/>
    </source>
</evidence>